<keyword evidence="7 8" id="KW-0472">Membrane</keyword>
<feature type="transmembrane region" description="Helical" evidence="8">
    <location>
        <begin position="329"/>
        <end position="362"/>
    </location>
</feature>
<evidence type="ECO:0000256" key="2">
    <source>
        <dbReference type="ARBA" id="ARBA00009773"/>
    </source>
</evidence>
<evidence type="ECO:0000256" key="3">
    <source>
        <dbReference type="ARBA" id="ARBA00022448"/>
    </source>
</evidence>
<proteinExistence type="inferred from homology"/>
<evidence type="ECO:0000313" key="9">
    <source>
        <dbReference type="EMBL" id="MDQ0275017.1"/>
    </source>
</evidence>
<evidence type="ECO:0000256" key="1">
    <source>
        <dbReference type="ARBA" id="ARBA00004651"/>
    </source>
</evidence>
<comment type="caution">
    <text evidence="9">The sequence shown here is derived from an EMBL/GenBank/DDBJ whole genome shotgun (WGS) entry which is preliminary data.</text>
</comment>
<feature type="transmembrane region" description="Helical" evidence="8">
    <location>
        <begin position="240"/>
        <end position="260"/>
    </location>
</feature>
<evidence type="ECO:0000256" key="6">
    <source>
        <dbReference type="ARBA" id="ARBA00022989"/>
    </source>
</evidence>
<dbReference type="Pfam" id="PF01594">
    <property type="entry name" value="AI-2E_transport"/>
    <property type="match status" value="1"/>
</dbReference>
<feature type="transmembrane region" description="Helical" evidence="8">
    <location>
        <begin position="33"/>
        <end position="56"/>
    </location>
</feature>
<sequence>MIRKEENKDILKIILIAITFTFCFIYIKSIFKYFLFLLGIVSPFIAGAALAFVLKIPMNFFIKLLSKVKNEKFKKFIEPLALLITLIILGAFITLVTYLIIPQLINAVKALEEKIPEFIKRLVEFLKKNSWTAVYGENLEKTISKLSWDKVFDKVKGFFDGSNSKIYTSIIGTASGIFGAFMDSFLAFVFAIYILLDKKGLERQFKKLIKALFKEKSAYIFHVLSITHNNFYYFVKGQVFDAIILGLLTFVGMIILRLPYGPMISVIAATSDLVPLVGPFIGTALGVVFILIESPTKALIYLIYSLVIQQIQGNFIYPKIVGGALSIPPMWSLFAIIVGGSLYGIIGMWVFVPLFAVVFQLLREYTNKRITNI</sequence>
<comment type="subcellular location">
    <subcellularLocation>
        <location evidence="1">Cell membrane</location>
        <topology evidence="1">Multi-pass membrane protein</topology>
    </subcellularLocation>
</comment>
<feature type="transmembrane region" description="Helical" evidence="8">
    <location>
        <begin position="298"/>
        <end position="317"/>
    </location>
</feature>
<keyword evidence="3" id="KW-0813">Transport</keyword>
<evidence type="ECO:0000256" key="5">
    <source>
        <dbReference type="ARBA" id="ARBA00022692"/>
    </source>
</evidence>
<keyword evidence="4" id="KW-1003">Cell membrane</keyword>
<organism evidence="9 10">
    <name type="scientific">Peptoniphilus koenoeneniae</name>
    <dbReference type="NCBI Taxonomy" id="507751"/>
    <lineage>
        <taxon>Bacteria</taxon>
        <taxon>Bacillati</taxon>
        <taxon>Bacillota</taxon>
        <taxon>Tissierellia</taxon>
        <taxon>Tissierellales</taxon>
        <taxon>Peptoniphilaceae</taxon>
        <taxon>Peptoniphilus</taxon>
    </lineage>
</organism>
<dbReference type="PANTHER" id="PTHR21716">
    <property type="entry name" value="TRANSMEMBRANE PROTEIN"/>
    <property type="match status" value="1"/>
</dbReference>
<keyword evidence="10" id="KW-1185">Reference proteome</keyword>
<feature type="transmembrane region" description="Helical" evidence="8">
    <location>
        <begin position="166"/>
        <end position="196"/>
    </location>
</feature>
<evidence type="ECO:0000313" key="10">
    <source>
        <dbReference type="Proteomes" id="UP001236559"/>
    </source>
</evidence>
<dbReference type="EMBL" id="JAUSTN010000005">
    <property type="protein sequence ID" value="MDQ0275017.1"/>
    <property type="molecule type" value="Genomic_DNA"/>
</dbReference>
<feature type="transmembrane region" description="Helical" evidence="8">
    <location>
        <begin position="76"/>
        <end position="101"/>
    </location>
</feature>
<dbReference type="Proteomes" id="UP001236559">
    <property type="component" value="Unassembled WGS sequence"/>
</dbReference>
<evidence type="ECO:0000256" key="7">
    <source>
        <dbReference type="ARBA" id="ARBA00023136"/>
    </source>
</evidence>
<comment type="similarity">
    <text evidence="2">Belongs to the autoinducer-2 exporter (AI-2E) (TC 2.A.86) family.</text>
</comment>
<gene>
    <name evidence="9" type="ORF">J2S72_001041</name>
</gene>
<feature type="transmembrane region" description="Helical" evidence="8">
    <location>
        <begin position="9"/>
        <end position="27"/>
    </location>
</feature>
<dbReference type="InterPro" id="IPR002549">
    <property type="entry name" value="AI-2E-like"/>
</dbReference>
<keyword evidence="6 8" id="KW-1133">Transmembrane helix</keyword>
<evidence type="ECO:0000256" key="8">
    <source>
        <dbReference type="SAM" id="Phobius"/>
    </source>
</evidence>
<dbReference type="RefSeq" id="WP_023056059.1">
    <property type="nucleotide sequence ID" value="NZ_JAUSTN010000005.1"/>
</dbReference>
<dbReference type="PANTHER" id="PTHR21716:SF53">
    <property type="entry name" value="PERMEASE PERM-RELATED"/>
    <property type="match status" value="1"/>
</dbReference>
<name>A0ABU0AW23_9FIRM</name>
<evidence type="ECO:0000256" key="4">
    <source>
        <dbReference type="ARBA" id="ARBA00022475"/>
    </source>
</evidence>
<reference evidence="9 10" key="1">
    <citation type="submission" date="2023-07" db="EMBL/GenBank/DDBJ databases">
        <title>Genomic Encyclopedia of Type Strains, Phase IV (KMG-IV): sequencing the most valuable type-strain genomes for metagenomic binning, comparative biology and taxonomic classification.</title>
        <authorList>
            <person name="Goeker M."/>
        </authorList>
    </citation>
    <scope>NUCLEOTIDE SEQUENCE [LARGE SCALE GENOMIC DNA]</scope>
    <source>
        <strain evidence="9 10">DSM 22616</strain>
    </source>
</reference>
<feature type="transmembrane region" description="Helical" evidence="8">
    <location>
        <begin position="272"/>
        <end position="292"/>
    </location>
</feature>
<protein>
    <submittedName>
        <fullName evidence="9">PurR-regulated permease PerM</fullName>
    </submittedName>
</protein>
<keyword evidence="5 8" id="KW-0812">Transmembrane</keyword>
<accession>A0ABU0AW23</accession>